<sequence length="442" mass="47985">MASNVRCGAAALGRLRGQAHSTHHHLVNTYTTAACAGNLANGRAAARPTTAEPLLRVADAARRPQRRHLADFVRGTTPDGTPYKVPLKSPKVVGVVSSRGERAYQEDATAVCALELNPEELARSLSRGTTWDPVKAGPLAGQVSFFGIYDGHGGRQVSQFLQHKLAALVESVTPADIQPVVESTVELGGYFRRWRGGPLRRFTEWTLGERAGENDLLTIEERLTLAFLKADMEIRTEIEQAEHCGSTATVVLVHSLDTPAQPHWATKRLHLTMAQVGDTRALLCNVKDGEVIALTDRHHAEARVEADRLRSMGADRLISDSFGETRWMGAIENTRGFGDTQWKASGVTCEPEVTTRVVDGDENAYLILVTDGLTSMLSDQELVDLARRSADPTRAAKTVIHFGEDLGARDNCTCVVVPLAGWGKVTGPDTTEARPAVSRYPT</sequence>
<comment type="similarity">
    <text evidence="4">Belongs to the PP2C family.</text>
</comment>
<comment type="caution">
    <text evidence="6">The sequence shown here is derived from an EMBL/GenBank/DDBJ whole genome shotgun (WGS) entry which is preliminary data.</text>
</comment>
<dbReference type="Proteomes" id="UP000279236">
    <property type="component" value="Unassembled WGS sequence"/>
</dbReference>
<dbReference type="CDD" id="cd00143">
    <property type="entry name" value="PP2Cc"/>
    <property type="match status" value="1"/>
</dbReference>
<dbReference type="InterPro" id="IPR000222">
    <property type="entry name" value="PP2C_BS"/>
</dbReference>
<feature type="domain" description="PPM-type phosphatase" evidence="5">
    <location>
        <begin position="92"/>
        <end position="419"/>
    </location>
</feature>
<evidence type="ECO:0000313" key="6">
    <source>
        <dbReference type="EMBL" id="RSH88531.1"/>
    </source>
</evidence>
<dbReference type="GeneID" id="39585619"/>
<reference evidence="6 7" key="1">
    <citation type="submission" date="2018-11" db="EMBL/GenBank/DDBJ databases">
        <title>Genome sequence of Apiotrichum porosum DSM 27194.</title>
        <authorList>
            <person name="Aliyu H."/>
            <person name="Gorte O."/>
            <person name="Ochsenreither K."/>
        </authorList>
    </citation>
    <scope>NUCLEOTIDE SEQUENCE [LARGE SCALE GENOMIC DNA]</scope>
    <source>
        <strain evidence="6 7">DSM 27194</strain>
    </source>
</reference>
<dbReference type="RefSeq" id="XP_028480739.1">
    <property type="nucleotide sequence ID" value="XM_028616882.1"/>
</dbReference>
<dbReference type="InterPro" id="IPR036457">
    <property type="entry name" value="PPM-type-like_dom_sf"/>
</dbReference>
<name>A0A427YBJ8_9TREE</name>
<dbReference type="InterPro" id="IPR015655">
    <property type="entry name" value="PP2C"/>
</dbReference>
<keyword evidence="1" id="KW-0479">Metal-binding</keyword>
<evidence type="ECO:0000256" key="2">
    <source>
        <dbReference type="ARBA" id="ARBA00022801"/>
    </source>
</evidence>
<dbReference type="Pfam" id="PF00481">
    <property type="entry name" value="PP2C"/>
    <property type="match status" value="1"/>
</dbReference>
<dbReference type="STRING" id="105984.A0A427YBJ8"/>
<dbReference type="PANTHER" id="PTHR13832">
    <property type="entry name" value="PROTEIN PHOSPHATASE 2C"/>
    <property type="match status" value="1"/>
</dbReference>
<gene>
    <name evidence="6" type="ORF">EHS24_001076</name>
</gene>
<dbReference type="PROSITE" id="PS51746">
    <property type="entry name" value="PPM_2"/>
    <property type="match status" value="1"/>
</dbReference>
<evidence type="ECO:0000256" key="3">
    <source>
        <dbReference type="ARBA" id="ARBA00022912"/>
    </source>
</evidence>
<dbReference type="InterPro" id="IPR001932">
    <property type="entry name" value="PPM-type_phosphatase-like_dom"/>
</dbReference>
<keyword evidence="3 4" id="KW-0904">Protein phosphatase</keyword>
<protein>
    <recommendedName>
        <fullName evidence="5">PPM-type phosphatase domain-containing protein</fullName>
    </recommendedName>
</protein>
<organism evidence="6 7">
    <name type="scientific">Apiotrichum porosum</name>
    <dbReference type="NCBI Taxonomy" id="105984"/>
    <lineage>
        <taxon>Eukaryota</taxon>
        <taxon>Fungi</taxon>
        <taxon>Dikarya</taxon>
        <taxon>Basidiomycota</taxon>
        <taxon>Agaricomycotina</taxon>
        <taxon>Tremellomycetes</taxon>
        <taxon>Trichosporonales</taxon>
        <taxon>Trichosporonaceae</taxon>
        <taxon>Apiotrichum</taxon>
    </lineage>
</organism>
<evidence type="ECO:0000259" key="5">
    <source>
        <dbReference type="PROSITE" id="PS51746"/>
    </source>
</evidence>
<dbReference type="GO" id="GO:0046872">
    <property type="term" value="F:metal ion binding"/>
    <property type="evidence" value="ECO:0007669"/>
    <property type="project" value="UniProtKB-KW"/>
</dbReference>
<evidence type="ECO:0000313" key="7">
    <source>
        <dbReference type="Proteomes" id="UP000279236"/>
    </source>
</evidence>
<dbReference type="AlphaFoldDB" id="A0A427YBJ8"/>
<dbReference type="OrthoDB" id="416093at2759"/>
<dbReference type="PROSITE" id="PS51257">
    <property type="entry name" value="PROKAR_LIPOPROTEIN"/>
    <property type="match status" value="1"/>
</dbReference>
<dbReference type="PROSITE" id="PS01032">
    <property type="entry name" value="PPM_1"/>
    <property type="match status" value="1"/>
</dbReference>
<dbReference type="EMBL" id="RSCE01000001">
    <property type="protein sequence ID" value="RSH88531.1"/>
    <property type="molecule type" value="Genomic_DNA"/>
</dbReference>
<proteinExistence type="inferred from homology"/>
<dbReference type="GO" id="GO:0004722">
    <property type="term" value="F:protein serine/threonine phosphatase activity"/>
    <property type="evidence" value="ECO:0007669"/>
    <property type="project" value="InterPro"/>
</dbReference>
<keyword evidence="2 4" id="KW-0378">Hydrolase</keyword>
<dbReference type="SMART" id="SM00332">
    <property type="entry name" value="PP2Cc"/>
    <property type="match status" value="1"/>
</dbReference>
<dbReference type="PANTHER" id="PTHR13832:SF589">
    <property type="entry name" value="[PYRUVATE DEHYDROGENASE [ACETYL-TRANSFERRING]]-PHOSPHATASE 2, MITOCHONDRIAL"/>
    <property type="match status" value="1"/>
</dbReference>
<evidence type="ECO:0000256" key="4">
    <source>
        <dbReference type="RuleBase" id="RU003465"/>
    </source>
</evidence>
<accession>A0A427YBJ8</accession>
<keyword evidence="7" id="KW-1185">Reference proteome</keyword>
<dbReference type="Gene3D" id="3.60.40.10">
    <property type="entry name" value="PPM-type phosphatase domain"/>
    <property type="match status" value="1"/>
</dbReference>
<dbReference type="SUPFAM" id="SSF81606">
    <property type="entry name" value="PP2C-like"/>
    <property type="match status" value="1"/>
</dbReference>
<evidence type="ECO:0000256" key="1">
    <source>
        <dbReference type="ARBA" id="ARBA00022723"/>
    </source>
</evidence>